<keyword evidence="1" id="KW-0732">Signal</keyword>
<proteinExistence type="predicted"/>
<evidence type="ECO:0000313" key="2">
    <source>
        <dbReference type="EMBL" id="NKQ52858.1"/>
    </source>
</evidence>
<gene>
    <name evidence="2" type="ORF">HFP15_08185</name>
</gene>
<feature type="signal peptide" evidence="1">
    <location>
        <begin position="1"/>
        <end position="30"/>
    </location>
</feature>
<accession>A0ABX1IZA2</accession>
<dbReference type="Proteomes" id="UP000715441">
    <property type="component" value="Unassembled WGS sequence"/>
</dbReference>
<evidence type="ECO:0000256" key="1">
    <source>
        <dbReference type="SAM" id="SignalP"/>
    </source>
</evidence>
<comment type="caution">
    <text evidence="2">The sequence shown here is derived from an EMBL/GenBank/DDBJ whole genome shotgun (WGS) entry which is preliminary data.</text>
</comment>
<name>A0ABX1IZA2_9PSEU</name>
<keyword evidence="3" id="KW-1185">Reference proteome</keyword>
<feature type="chain" id="PRO_5047150820" evidence="1">
    <location>
        <begin position="31"/>
        <end position="654"/>
    </location>
</feature>
<dbReference type="EMBL" id="JAAXLS010000003">
    <property type="protein sequence ID" value="NKQ52858.1"/>
    <property type="molecule type" value="Genomic_DNA"/>
</dbReference>
<sequence length="654" mass="70529">MRAHRRRLPRLLATAILFATAAVAAPAAHADPVLHTLQPGAVREFQQKLDINVVFVGFPAGSAAGQVDLTRFAGQLPSASRSVVRAAEANYGIVQPTHVDFTLAYHPVFAPQAFDDQLFAYLSSIAIAHPLTQYERQYNAQRSRSATITGNAWIDAASAERWLGDHAESMLGIDPSRDTVFLLDWYGRPDFRFHVYTDAAETDPDTGVDAGLLGDRFKLTGWGGTAATDPEEGTGAVRRIWFSDLSAGPENKTGSWNVDDADLNGDGVPDYRIPPVWEYGSTRGYRPFSSLTDDLAKLTRYVATDELFAASPLYDPALSPPALPSTIAVDVNTFRADPAPAPASLMRPDWVRDRLATLEPYNTMTIGTVPQPFSGPGGAAYQCFLSSVRDPSGAGQSCYGNRSPYGTAFEDLYFFYLDHTNQLLTGQPGYHLPVLFYDVPDSLAPVTPAGGILAGFADDDWRSGRQTYVFDANWPAVRDDPERGVGASYGLEHETGHHLGLPHPHDGYDAQSGVDFSPTGPFYFAFAGDEVASPMSYLALDKDFGQFDHDTLDRTLTAAFVNEANAVLARIDAGPRASEVADLVTAADDTATAALEDYQAMNYGSSVSKANSAYRTVLEAAARAGVPVEPEAPRADQNARGRAFPFVDPLAPAA</sequence>
<dbReference type="RefSeq" id="WP_168513113.1">
    <property type="nucleotide sequence ID" value="NZ_JAAXLS010000003.1"/>
</dbReference>
<dbReference type="InterPro" id="IPR024079">
    <property type="entry name" value="MetalloPept_cat_dom_sf"/>
</dbReference>
<organism evidence="2 3">
    <name type="scientific">Amycolatopsis acididurans</name>
    <dbReference type="NCBI Taxonomy" id="2724524"/>
    <lineage>
        <taxon>Bacteria</taxon>
        <taxon>Bacillati</taxon>
        <taxon>Actinomycetota</taxon>
        <taxon>Actinomycetes</taxon>
        <taxon>Pseudonocardiales</taxon>
        <taxon>Pseudonocardiaceae</taxon>
        <taxon>Amycolatopsis</taxon>
    </lineage>
</organism>
<dbReference type="SUPFAM" id="SSF55486">
    <property type="entry name" value="Metalloproteases ('zincins'), catalytic domain"/>
    <property type="match status" value="1"/>
</dbReference>
<evidence type="ECO:0000313" key="3">
    <source>
        <dbReference type="Proteomes" id="UP000715441"/>
    </source>
</evidence>
<dbReference type="Gene3D" id="3.40.390.10">
    <property type="entry name" value="Collagenase (Catalytic Domain)"/>
    <property type="match status" value="1"/>
</dbReference>
<protein>
    <submittedName>
        <fullName evidence="2">Uncharacterized protein</fullName>
    </submittedName>
</protein>
<reference evidence="2 3" key="1">
    <citation type="submission" date="2020-04" db="EMBL/GenBank/DDBJ databases">
        <title>Novel species.</title>
        <authorList>
            <person name="Teo W.F.A."/>
            <person name="Lipun K."/>
            <person name="Srisuk N."/>
            <person name="Duangmal K."/>
        </authorList>
    </citation>
    <scope>NUCLEOTIDE SEQUENCE [LARGE SCALE GENOMIC DNA]</scope>
    <source>
        <strain evidence="2 3">K13G38</strain>
    </source>
</reference>